<evidence type="ECO:0000313" key="9">
    <source>
        <dbReference type="Proteomes" id="UP000186698"/>
    </source>
</evidence>
<dbReference type="KEGG" id="xla:399139"/>
<dbReference type="GO" id="GO:0005634">
    <property type="term" value="C:nucleus"/>
    <property type="evidence" value="ECO:0007669"/>
    <property type="project" value="UniProtKB-SubCell"/>
</dbReference>
<dbReference type="Pfam" id="PF03167">
    <property type="entry name" value="UDG"/>
    <property type="match status" value="1"/>
</dbReference>
<comment type="subcellular location">
    <subcellularLocation>
        <location evidence="1">Nucleus</location>
    </subcellularLocation>
</comment>
<dbReference type="SUPFAM" id="SSF52141">
    <property type="entry name" value="Uracil-DNA glycosylase-like"/>
    <property type="match status" value="1"/>
</dbReference>
<proteinExistence type="inferred from homology"/>
<evidence type="ECO:0000256" key="3">
    <source>
        <dbReference type="ARBA" id="ARBA00022763"/>
    </source>
</evidence>
<keyword evidence="4" id="KW-0378">Hydrolase</keyword>
<evidence type="ECO:0000256" key="4">
    <source>
        <dbReference type="ARBA" id="ARBA00022801"/>
    </source>
</evidence>
<keyword evidence="3" id="KW-0227">DNA damage</keyword>
<dbReference type="PANTHER" id="PTHR13235:SF2">
    <property type="entry name" value="SINGLE-STRAND SELECTIVE MONOFUNCTIONAL URACIL DNA GLYCOSYLASE"/>
    <property type="match status" value="1"/>
</dbReference>
<dbReference type="InterPro" id="IPR005122">
    <property type="entry name" value="Uracil-DNA_glycosylase-like"/>
</dbReference>
<dbReference type="GO" id="GO:0019104">
    <property type="term" value="F:DNA N-glycosylase activity"/>
    <property type="evidence" value="ECO:0007669"/>
    <property type="project" value="UniProtKB-ARBA"/>
</dbReference>
<dbReference type="Proteomes" id="UP000186698">
    <property type="component" value="Chromosome 2L"/>
</dbReference>
<dbReference type="Gene3D" id="3.40.470.10">
    <property type="entry name" value="Uracil-DNA glycosylase-like domain"/>
    <property type="match status" value="1"/>
</dbReference>
<evidence type="ECO:0000313" key="10">
    <source>
        <dbReference type="RefSeq" id="XP_018100415.1"/>
    </source>
</evidence>
<evidence type="ECO:0000256" key="6">
    <source>
        <dbReference type="ARBA" id="ARBA00023204"/>
    </source>
</evidence>
<keyword evidence="6" id="KW-0234">DNA repair</keyword>
<evidence type="ECO:0000256" key="7">
    <source>
        <dbReference type="ARBA" id="ARBA00023242"/>
    </source>
</evidence>
<reference evidence="10" key="1">
    <citation type="submission" date="2025-08" db="UniProtKB">
        <authorList>
            <consortium name="RefSeq"/>
        </authorList>
    </citation>
    <scope>IDENTIFICATION</scope>
    <source>
        <strain evidence="10">J_2021</strain>
        <tissue evidence="10">Erythrocytes</tissue>
    </source>
</reference>
<dbReference type="SMR" id="A0ABE4LZC9"/>
<keyword evidence="5" id="KW-0238">DNA-binding</keyword>
<dbReference type="PANTHER" id="PTHR13235">
    <property type="entry name" value="SINGLE-STRAND SELECTIVE MONOFUNCTIONAL URACIL DNA GLYCOSYLASE"/>
    <property type="match status" value="1"/>
</dbReference>
<organism evidence="9 10">
    <name type="scientific">Xenopus laevis</name>
    <name type="common">African clawed frog</name>
    <dbReference type="NCBI Taxonomy" id="8355"/>
    <lineage>
        <taxon>Eukaryota</taxon>
        <taxon>Metazoa</taxon>
        <taxon>Chordata</taxon>
        <taxon>Craniata</taxon>
        <taxon>Vertebrata</taxon>
        <taxon>Euteleostomi</taxon>
        <taxon>Amphibia</taxon>
        <taxon>Batrachia</taxon>
        <taxon>Anura</taxon>
        <taxon>Pipoidea</taxon>
        <taxon>Pipidae</taxon>
        <taxon>Xenopodinae</taxon>
        <taxon>Xenopus</taxon>
        <taxon>Xenopus</taxon>
    </lineage>
</organism>
<dbReference type="GeneID" id="399139"/>
<keyword evidence="9" id="KW-1185">Reference proteome</keyword>
<evidence type="ECO:0000256" key="2">
    <source>
        <dbReference type="ARBA" id="ARBA00007889"/>
    </source>
</evidence>
<dbReference type="InterPro" id="IPR039134">
    <property type="entry name" value="SMUG1"/>
</dbReference>
<dbReference type="InterPro" id="IPR036895">
    <property type="entry name" value="Uracil-DNA_glycosylase-like_sf"/>
</dbReference>
<comment type="similarity">
    <text evidence="2">Belongs to the uracil-DNA glycosylase (UDG) superfamily. SMUG1 family.</text>
</comment>
<dbReference type="CDD" id="cd19374">
    <property type="entry name" value="UDG-F3_SMUG1-like"/>
    <property type="match status" value="1"/>
</dbReference>
<dbReference type="AlphaFoldDB" id="A0ABE4LZC9"/>
<accession>A0ABE4LZC9</accession>
<dbReference type="GO" id="GO:0006281">
    <property type="term" value="P:DNA repair"/>
    <property type="evidence" value="ECO:0007669"/>
    <property type="project" value="UniProtKB-KW"/>
</dbReference>
<keyword evidence="7" id="KW-0539">Nucleus</keyword>
<feature type="domain" description="Uracil-DNA glycosylase-like" evidence="8">
    <location>
        <begin position="83"/>
        <end position="257"/>
    </location>
</feature>
<dbReference type="RefSeq" id="XP_018100415.1">
    <property type="nucleotide sequence ID" value="XM_018244926.2"/>
</dbReference>
<dbReference type="GO" id="GO:0003677">
    <property type="term" value="F:DNA binding"/>
    <property type="evidence" value="ECO:0007669"/>
    <property type="project" value="UniProtKB-KW"/>
</dbReference>
<gene>
    <name evidence="10" type="primary">smug1.L</name>
</gene>
<evidence type="ECO:0000256" key="1">
    <source>
        <dbReference type="ARBA" id="ARBA00004123"/>
    </source>
</evidence>
<evidence type="ECO:0000259" key="8">
    <source>
        <dbReference type="Pfam" id="PF03167"/>
    </source>
</evidence>
<sequence>MAAEACVPAEFSKDEKNGSILSAFCSDIPDITSSTESPADSFLKVELELNLKLSNLVFQDPVQYVYNPLVYAWAPHENYVQTYCKSKKEVLFLGMNPGPFGMAQTGVPFGEVNHVRDWLQIEGPVSKPEVEHPKRRIRGFECPQSEVSGARFWSLFKSLCGQPETFFKHCFVHNHCPLIFMNHSGKNLTPTDLPKAQRDTLLEICDEALCQAVRVLGVKLVIGVGRFSEQRARKALMAEGIDVTVKGIMHPSPRNPQANKGWEGIVRGQLLELGVLSLLTG</sequence>
<evidence type="ECO:0000256" key="5">
    <source>
        <dbReference type="ARBA" id="ARBA00023125"/>
    </source>
</evidence>
<protein>
    <submittedName>
        <fullName evidence="10">Single-strand selective monofunctional uracil DNA glycosylase</fullName>
    </submittedName>
</protein>
<dbReference type="FunFam" id="3.40.470.10:FF:000005">
    <property type="entry name" value="Single-strand selective monofunctional uracil DNA glycosylase"/>
    <property type="match status" value="1"/>
</dbReference>
<name>A0ABE4LZC9_XENLA</name>